<feature type="domain" description="Rhodanese" evidence="2">
    <location>
        <begin position="50"/>
        <end position="141"/>
    </location>
</feature>
<gene>
    <name evidence="3" type="ORF">GCM10017161_13550</name>
</gene>
<evidence type="ECO:0000313" key="3">
    <source>
        <dbReference type="EMBL" id="GHF87305.1"/>
    </source>
</evidence>
<keyword evidence="1" id="KW-0472">Membrane</keyword>
<dbReference type="Pfam" id="PF00581">
    <property type="entry name" value="Rhodanese"/>
    <property type="match status" value="1"/>
</dbReference>
<keyword evidence="4" id="KW-1185">Reference proteome</keyword>
<reference evidence="3" key="1">
    <citation type="journal article" date="2014" name="Int. J. Syst. Evol. Microbiol.">
        <title>Complete genome sequence of Corynebacterium casei LMG S-19264T (=DSM 44701T), isolated from a smear-ripened cheese.</title>
        <authorList>
            <consortium name="US DOE Joint Genome Institute (JGI-PGF)"/>
            <person name="Walter F."/>
            <person name="Albersmeier A."/>
            <person name="Kalinowski J."/>
            <person name="Ruckert C."/>
        </authorList>
    </citation>
    <scope>NUCLEOTIDE SEQUENCE</scope>
    <source>
        <strain evidence="3">KCTC 42731</strain>
    </source>
</reference>
<dbReference type="PANTHER" id="PTHR43031:SF18">
    <property type="entry name" value="RHODANESE-RELATED SULFURTRANSFERASES"/>
    <property type="match status" value="1"/>
</dbReference>
<protein>
    <submittedName>
        <fullName evidence="3">Rhodanese-like domain-containing protein</fullName>
    </submittedName>
</protein>
<evidence type="ECO:0000256" key="1">
    <source>
        <dbReference type="SAM" id="Phobius"/>
    </source>
</evidence>
<keyword evidence="1" id="KW-1133">Transmembrane helix</keyword>
<dbReference type="CDD" id="cd00158">
    <property type="entry name" value="RHOD"/>
    <property type="match status" value="1"/>
</dbReference>
<dbReference type="EMBL" id="BNCK01000003">
    <property type="protein sequence ID" value="GHF87305.1"/>
    <property type="molecule type" value="Genomic_DNA"/>
</dbReference>
<evidence type="ECO:0000313" key="4">
    <source>
        <dbReference type="Proteomes" id="UP000623842"/>
    </source>
</evidence>
<dbReference type="SUPFAM" id="SSF52821">
    <property type="entry name" value="Rhodanese/Cell cycle control phosphatase"/>
    <property type="match status" value="1"/>
</dbReference>
<dbReference type="InterPro" id="IPR050229">
    <property type="entry name" value="GlpE_sulfurtransferase"/>
</dbReference>
<reference evidence="3" key="2">
    <citation type="submission" date="2020-09" db="EMBL/GenBank/DDBJ databases">
        <authorList>
            <person name="Sun Q."/>
            <person name="Kim S."/>
        </authorList>
    </citation>
    <scope>NUCLEOTIDE SEQUENCE</scope>
    <source>
        <strain evidence="3">KCTC 42731</strain>
    </source>
</reference>
<proteinExistence type="predicted"/>
<keyword evidence="1" id="KW-0812">Transmembrane</keyword>
<sequence length="142" mass="15415">MDQFTAFLANNPLLTAAWFGIFFAIIVISVRIKLSPIKQLSPQDVTFSMNKEDAIVVDIRTEKEYRTARILDAKHLPSDKANKGEFSTLEKFKNKPIIVVCAAGVSASGVATKLSKAGFEKVSILKGGMNSWTGAGLPVAKK</sequence>
<comment type="caution">
    <text evidence="3">The sequence shown here is derived from an EMBL/GenBank/DDBJ whole genome shotgun (WGS) entry which is preliminary data.</text>
</comment>
<dbReference type="Gene3D" id="3.40.250.10">
    <property type="entry name" value="Rhodanese-like domain"/>
    <property type="match status" value="1"/>
</dbReference>
<dbReference type="RefSeq" id="WP_189768550.1">
    <property type="nucleotide sequence ID" value="NZ_BNCK01000003.1"/>
</dbReference>
<dbReference type="AlphaFoldDB" id="A0A919BH57"/>
<dbReference type="PROSITE" id="PS50206">
    <property type="entry name" value="RHODANESE_3"/>
    <property type="match status" value="1"/>
</dbReference>
<dbReference type="SMART" id="SM00450">
    <property type="entry name" value="RHOD"/>
    <property type="match status" value="1"/>
</dbReference>
<name>A0A919BH57_9GAMM</name>
<evidence type="ECO:0000259" key="2">
    <source>
        <dbReference type="PROSITE" id="PS50206"/>
    </source>
</evidence>
<accession>A0A919BH57</accession>
<feature type="transmembrane region" description="Helical" evidence="1">
    <location>
        <begin position="12"/>
        <end position="32"/>
    </location>
</feature>
<dbReference type="InterPro" id="IPR036873">
    <property type="entry name" value="Rhodanese-like_dom_sf"/>
</dbReference>
<dbReference type="InterPro" id="IPR001763">
    <property type="entry name" value="Rhodanese-like_dom"/>
</dbReference>
<organism evidence="3 4">
    <name type="scientific">Thalassotalea marina</name>
    <dbReference type="NCBI Taxonomy" id="1673741"/>
    <lineage>
        <taxon>Bacteria</taxon>
        <taxon>Pseudomonadati</taxon>
        <taxon>Pseudomonadota</taxon>
        <taxon>Gammaproteobacteria</taxon>
        <taxon>Alteromonadales</taxon>
        <taxon>Colwelliaceae</taxon>
        <taxon>Thalassotalea</taxon>
    </lineage>
</organism>
<dbReference type="Proteomes" id="UP000623842">
    <property type="component" value="Unassembled WGS sequence"/>
</dbReference>
<dbReference type="PANTHER" id="PTHR43031">
    <property type="entry name" value="FAD-DEPENDENT OXIDOREDUCTASE"/>
    <property type="match status" value="1"/>
</dbReference>